<proteinExistence type="predicted"/>
<accession>A0A5H2XK56</accession>
<feature type="region of interest" description="Disordered" evidence="2">
    <location>
        <begin position="16"/>
        <end position="54"/>
    </location>
</feature>
<sequence>MQFLILTTNCSAYHKMEQEMSPQKNEAENQPKRRIKTMAQKSKPKPKPNYDRKAKHPDYVQFRCNAYAFNSIIRDVKDKLNERQKKLLKKTPFWNLIELFYHQRIDMNNMNKSDLDLVQLLKTFDPDTKSFKFGTKSFQITGNAVTQILGLPNEGKSVKLVNDRYTATFRTRHFGEKGKPSKNQVEAELQKTIALANQPKKEKAKTEQKKKTNKGKEKKEAEEEEEEEVDYDKEVVSLILILLCMTFLFANSSSTLHWKLFEHCVNLDTLSNYSWARAVSAYMNESLTTKAKAKAKKGGEASIGAVSGCTILILFLLCERTNIIQPILGKEKETPAILKWSLVELHTRFNQIKDLNDIEGIFKTPKKRKTTREEEDTVEKGILKTYKKRKTTGEEGDPLDKKKEKEDDEGQKGEAEKAGKEPLAIQDLLVKSMTDQINYRQQEDPSFVCPERLQLWKDEKNEDSEKKMKDLWDIFIQAEKRSKELEVELATYMEKLDNEECVTATMTVESTIQLNEIQNLKRRIAELEGKETRIDMEKIAKKKEIQGKYKAEIESLLSDPTIFEMEMDLPTKQPTQPVEEKEEEKKEEEKQQEEREEENKEQEKQQEEREEEKKQDAPTPAVPSRVQRLKNRERKRLQASCYVYEKNKKTKKEAKKDDEELPQFKLISSEELTQEASQPDATNPIPDPPKGTSLHDSIPVGLEQSSDEDEGQKKPTKKKLGWGQRKVWQKIPKADRERIEKHYLSTQPRDIFWAGLNSEKVTNHDLKDIVWDLELSQNVIEAYIQIEEDKIDPMQTGVHSTCPHGLGFEEPFWHRALYEHLLEKLGKCSVLFFPIISKEEFHFTLLTFHKNERKWRHYNPLRSLGHRKEERCIDIARNFVNIVEGWLEYIRPQARVFIETKKKPTIVKQKEGPPTLVQKDLTPTEELTLNWIMQNPLQFPFEDDMECAQQTVSSLDCGMFVMFYMDKIAQGQPIPKSVDKKFMNEYRAQYVTKLLHHKNCVINRL</sequence>
<organism evidence="4">
    <name type="scientific">Prunus dulcis</name>
    <name type="common">Almond</name>
    <name type="synonym">Amygdalus dulcis</name>
    <dbReference type="NCBI Taxonomy" id="3755"/>
    <lineage>
        <taxon>Eukaryota</taxon>
        <taxon>Viridiplantae</taxon>
        <taxon>Streptophyta</taxon>
        <taxon>Embryophyta</taxon>
        <taxon>Tracheophyta</taxon>
        <taxon>Spermatophyta</taxon>
        <taxon>Magnoliopsida</taxon>
        <taxon>eudicotyledons</taxon>
        <taxon>Gunneridae</taxon>
        <taxon>Pentapetalae</taxon>
        <taxon>rosids</taxon>
        <taxon>fabids</taxon>
        <taxon>Rosales</taxon>
        <taxon>Rosaceae</taxon>
        <taxon>Amygdaloideae</taxon>
        <taxon>Amygdaleae</taxon>
        <taxon>Prunus</taxon>
    </lineage>
</organism>
<feature type="region of interest" description="Disordered" evidence="2">
    <location>
        <begin position="387"/>
        <end position="419"/>
    </location>
</feature>
<evidence type="ECO:0000256" key="2">
    <source>
        <dbReference type="SAM" id="MobiDB-lite"/>
    </source>
</evidence>
<feature type="compositionally biased region" description="Basic and acidic residues" evidence="2">
    <location>
        <begin position="583"/>
        <end position="616"/>
    </location>
</feature>
<reference evidence="4" key="1">
    <citation type="journal article" date="2019" name="Science">
        <title>Mutation of a bHLH transcription factor allowed almond domestication.</title>
        <authorList>
            <person name="Sanchez-Perez R."/>
            <person name="Pavan S."/>
            <person name="Mazzeo R."/>
            <person name="Moldovan C."/>
            <person name="Aiese Cigliano R."/>
            <person name="Del Cueto J."/>
            <person name="Ricciardi F."/>
            <person name="Lotti C."/>
            <person name="Ricciardi L."/>
            <person name="Dicenta F."/>
            <person name="Lopez-Marques R.L."/>
            <person name="Lindberg Moller B."/>
        </authorList>
    </citation>
    <scope>NUCLEOTIDE SEQUENCE</scope>
</reference>
<dbReference type="EMBL" id="AP020819">
    <property type="protein sequence ID" value="BBN68577.1"/>
    <property type="molecule type" value="Genomic_DNA"/>
</dbReference>
<feature type="compositionally biased region" description="Basic residues" evidence="2">
    <location>
        <begin position="32"/>
        <end position="46"/>
    </location>
</feature>
<dbReference type="Pfam" id="PF10536">
    <property type="entry name" value="PMD"/>
    <property type="match status" value="1"/>
</dbReference>
<dbReference type="Gene3D" id="3.40.395.10">
    <property type="entry name" value="Adenoviral Proteinase, Chain A"/>
    <property type="match status" value="1"/>
</dbReference>
<keyword evidence="1" id="KW-0175">Coiled coil</keyword>
<feature type="compositionally biased region" description="Basic and acidic residues" evidence="2">
    <location>
        <begin position="199"/>
        <end position="221"/>
    </location>
</feature>
<evidence type="ECO:0000259" key="3">
    <source>
        <dbReference type="Pfam" id="PF10536"/>
    </source>
</evidence>
<feature type="coiled-coil region" evidence="1">
    <location>
        <begin position="475"/>
        <end position="537"/>
    </location>
</feature>
<dbReference type="PANTHER" id="PTHR46033">
    <property type="entry name" value="PROTEIN MAIN-LIKE 2"/>
    <property type="match status" value="1"/>
</dbReference>
<dbReference type="PANTHER" id="PTHR46033:SF1">
    <property type="entry name" value="PROTEIN MAIN-LIKE 2"/>
    <property type="match status" value="1"/>
</dbReference>
<feature type="compositionally biased region" description="Polar residues" evidence="2">
    <location>
        <begin position="670"/>
        <end position="681"/>
    </location>
</feature>
<dbReference type="InterPro" id="IPR044824">
    <property type="entry name" value="MAIN-like"/>
</dbReference>
<evidence type="ECO:0000256" key="1">
    <source>
        <dbReference type="SAM" id="Coils"/>
    </source>
</evidence>
<dbReference type="InterPro" id="IPR038765">
    <property type="entry name" value="Papain-like_cys_pep_sf"/>
</dbReference>
<evidence type="ECO:0000313" key="4">
    <source>
        <dbReference type="EMBL" id="BBN68577.1"/>
    </source>
</evidence>
<dbReference type="GO" id="GO:0010073">
    <property type="term" value="P:meristem maintenance"/>
    <property type="evidence" value="ECO:0007669"/>
    <property type="project" value="InterPro"/>
</dbReference>
<dbReference type="InterPro" id="IPR019557">
    <property type="entry name" value="AminoTfrase-like_pln_mobile"/>
</dbReference>
<feature type="region of interest" description="Disordered" evidence="2">
    <location>
        <begin position="568"/>
        <end position="719"/>
    </location>
</feature>
<dbReference type="SUPFAM" id="SSF54001">
    <property type="entry name" value="Cysteine proteinases"/>
    <property type="match status" value="1"/>
</dbReference>
<protein>
    <recommendedName>
        <fullName evidence="3">Aminotransferase-like plant mobile domain-containing protein</fullName>
    </recommendedName>
</protein>
<dbReference type="AlphaFoldDB" id="A0A5H2XK56"/>
<feature type="compositionally biased region" description="Basic residues" evidence="2">
    <location>
        <begin position="627"/>
        <end position="637"/>
    </location>
</feature>
<feature type="domain" description="Aminotransferase-like plant mobile" evidence="3">
    <location>
        <begin position="105"/>
        <end position="350"/>
    </location>
</feature>
<gene>
    <name evidence="4" type="ORF">Prudu_482S001300</name>
</gene>
<name>A0A5H2XK56_PRUDU</name>
<feature type="compositionally biased region" description="Basic and acidic residues" evidence="2">
    <location>
        <begin position="398"/>
        <end position="419"/>
    </location>
</feature>
<feature type="region of interest" description="Disordered" evidence="2">
    <location>
        <begin position="196"/>
        <end position="227"/>
    </location>
</feature>